<reference evidence="1 2" key="1">
    <citation type="submission" date="2022-05" db="EMBL/GenBank/DDBJ databases">
        <authorList>
            <consortium name="Genoscope - CEA"/>
            <person name="William W."/>
        </authorList>
    </citation>
    <scope>NUCLEOTIDE SEQUENCE [LARGE SCALE GENOMIC DNA]</scope>
</reference>
<dbReference type="PANTHER" id="PTHR21325">
    <property type="entry name" value="PHOSPHOLIPASE B, PLB1"/>
    <property type="match status" value="1"/>
</dbReference>
<proteinExistence type="predicted"/>
<keyword evidence="2" id="KW-1185">Reference proteome</keyword>
<evidence type="ECO:0000313" key="2">
    <source>
        <dbReference type="Proteomes" id="UP001159427"/>
    </source>
</evidence>
<dbReference type="InterPro" id="IPR038885">
    <property type="entry name" value="PLB1"/>
</dbReference>
<sequence length="63" mass="6933">MELVSSGLYDTQNDLAVVIQPAFQLPPKTKDGKLVEEFFGVDCRHFSAQGHAAAALALWRNMV</sequence>
<feature type="non-terminal residue" evidence="1">
    <location>
        <position position="63"/>
    </location>
</feature>
<dbReference type="PANTHER" id="PTHR21325:SF31">
    <property type="entry name" value="GH22081P-RELATED"/>
    <property type="match status" value="1"/>
</dbReference>
<dbReference type="Proteomes" id="UP001159427">
    <property type="component" value="Unassembled WGS sequence"/>
</dbReference>
<name>A0ABN8T4S5_9CNID</name>
<dbReference type="EMBL" id="CALNXI010007102">
    <property type="protein sequence ID" value="CAH3199278.1"/>
    <property type="molecule type" value="Genomic_DNA"/>
</dbReference>
<accession>A0ABN8T4S5</accession>
<gene>
    <name evidence="1" type="ORF">PEVE_00039853</name>
</gene>
<protein>
    <submittedName>
        <fullName evidence="1">Uncharacterized protein</fullName>
    </submittedName>
</protein>
<comment type="caution">
    <text evidence="1">The sequence shown here is derived from an EMBL/GenBank/DDBJ whole genome shotgun (WGS) entry which is preliminary data.</text>
</comment>
<organism evidence="1 2">
    <name type="scientific">Porites evermanni</name>
    <dbReference type="NCBI Taxonomy" id="104178"/>
    <lineage>
        <taxon>Eukaryota</taxon>
        <taxon>Metazoa</taxon>
        <taxon>Cnidaria</taxon>
        <taxon>Anthozoa</taxon>
        <taxon>Hexacorallia</taxon>
        <taxon>Scleractinia</taxon>
        <taxon>Fungiina</taxon>
        <taxon>Poritidae</taxon>
        <taxon>Porites</taxon>
    </lineage>
</organism>
<evidence type="ECO:0000313" key="1">
    <source>
        <dbReference type="EMBL" id="CAH3199278.1"/>
    </source>
</evidence>